<feature type="transmembrane region" description="Helical" evidence="7">
    <location>
        <begin position="637"/>
        <end position="666"/>
    </location>
</feature>
<feature type="region of interest" description="Disordered" evidence="6">
    <location>
        <begin position="1"/>
        <end position="24"/>
    </location>
</feature>
<evidence type="ECO:0000256" key="7">
    <source>
        <dbReference type="SAM" id="Phobius"/>
    </source>
</evidence>
<feature type="compositionally biased region" description="Polar residues" evidence="6">
    <location>
        <begin position="1"/>
        <end position="13"/>
    </location>
</feature>
<dbReference type="PANTHER" id="PTHR11640">
    <property type="entry name" value="NEPHRIN"/>
    <property type="match status" value="1"/>
</dbReference>
<feature type="domain" description="Ig-like" evidence="8">
    <location>
        <begin position="74"/>
        <end position="176"/>
    </location>
</feature>
<feature type="region of interest" description="Disordered" evidence="6">
    <location>
        <begin position="770"/>
        <end position="795"/>
    </location>
</feature>
<comment type="caution">
    <text evidence="9">The sequence shown here is derived from an EMBL/GenBank/DDBJ whole genome shotgun (WGS) entry which is preliminary data.</text>
</comment>
<gene>
    <name evidence="9" type="ORF">MGAL_10B011660</name>
</gene>
<keyword evidence="3" id="KW-1015">Disulfide bond</keyword>
<keyword evidence="7" id="KW-0812">Transmembrane</keyword>
<organism evidence="9 10">
    <name type="scientific">Mytilus galloprovincialis</name>
    <name type="common">Mediterranean mussel</name>
    <dbReference type="NCBI Taxonomy" id="29158"/>
    <lineage>
        <taxon>Eukaryota</taxon>
        <taxon>Metazoa</taxon>
        <taxon>Spiralia</taxon>
        <taxon>Lophotrochozoa</taxon>
        <taxon>Mollusca</taxon>
        <taxon>Bivalvia</taxon>
        <taxon>Autobranchia</taxon>
        <taxon>Pteriomorphia</taxon>
        <taxon>Mytilida</taxon>
        <taxon>Mytiloidea</taxon>
        <taxon>Mytilidae</taxon>
        <taxon>Mytilinae</taxon>
        <taxon>Mytilus</taxon>
    </lineage>
</organism>
<sequence>MNFETNEIEQVSSKAHERGQRRRTPTLSCSDYRVLMNLLSKREVIPVKERNSLEKRLYKKISHFNFGKQFKIDPFLVVGSNNIVHAKEGSIAILICPGKIDDGKVTWLGPPRFQAFAYGMNINSNLSQRRRLSVFGNYSRGLFGLQIINVSRSDEGLYRCTTIYQKKANQYDMKLFLAKPPIKLEILNSIGKRLHGKEGELLVIECKVFDGEPAAHFSLTRDGVEIVKNIDKEIILLGNSSLISLRYSFVPDRENHLAYLTCSANNIALDKPITDTIQLDISSMMTSKTHTQEKHAVHGISRIRYQHDFAFTIQDFKKESISCKTINWSLFDEPHITILAYPSPNVKEGLNVSLVCESDANPNVENYSWYYDEFPKQLIGRTKRLYLVDVNRTIAGNYTCIGKNNLAEDPPSVNIKVIPFRHGKKLQCTPNGFPDVYNFLQWEQKSSFGEHVRFIEGNLYDGTITLENKTSDINYQNNGMYVCKVENGISDATGQLVQNATIEIQTKGKPIFVSDNKNVQYGIKGQSASLTVYIHSHPKYENLCCSTGNWKMCHKTRIGIFEEKNTVARDIIYETEILVNGYKVEFETAVLKVPDFTSYTFEASNEFGTSKFIVKLIQDGNSIDDSFKPKAKKKEPAVYLTFLSFGLIVSAFVIILVASNICNCLIQKRIRRNKTHTQTQIDVLPGEPEISREGQYEDIEVETEMHLENNTSASNISTSLPTSTNINRSLTIETNINMSLSTPSNTNRSLLRSSNINMICLAETAQITSDTKNCSDSSHNSSISDNSEKSNDCVSNETHYINPYNVLHQNENTKREHSYKDIGSSVTLVKPDLEQEVEAEYQCITLM</sequence>
<evidence type="ECO:0000259" key="8">
    <source>
        <dbReference type="PROSITE" id="PS50835"/>
    </source>
</evidence>
<reference evidence="9" key="1">
    <citation type="submission" date="2018-11" db="EMBL/GenBank/DDBJ databases">
        <authorList>
            <person name="Alioto T."/>
            <person name="Alioto T."/>
        </authorList>
    </citation>
    <scope>NUCLEOTIDE SEQUENCE</scope>
</reference>
<dbReference type="AlphaFoldDB" id="A0A8B6G2E8"/>
<keyword evidence="7" id="KW-1133">Transmembrane helix</keyword>
<evidence type="ECO:0000313" key="9">
    <source>
        <dbReference type="EMBL" id="VDI57687.1"/>
    </source>
</evidence>
<dbReference type="PANTHER" id="PTHR11640:SF148">
    <property type="entry name" value="CD166 ANTIGEN HOMOLOG A"/>
    <property type="match status" value="1"/>
</dbReference>
<dbReference type="Gene3D" id="2.60.40.10">
    <property type="entry name" value="Immunoglobulins"/>
    <property type="match status" value="3"/>
</dbReference>
<dbReference type="GO" id="GO:0098609">
    <property type="term" value="P:cell-cell adhesion"/>
    <property type="evidence" value="ECO:0007669"/>
    <property type="project" value="TreeGrafter"/>
</dbReference>
<name>A0A8B6G2E8_MYTGA</name>
<dbReference type="InterPro" id="IPR013783">
    <property type="entry name" value="Ig-like_fold"/>
</dbReference>
<dbReference type="GO" id="GO:0005886">
    <property type="term" value="C:plasma membrane"/>
    <property type="evidence" value="ECO:0007669"/>
    <property type="project" value="TreeGrafter"/>
</dbReference>
<keyword evidence="5" id="KW-0393">Immunoglobulin domain</keyword>
<evidence type="ECO:0000256" key="4">
    <source>
        <dbReference type="ARBA" id="ARBA00023180"/>
    </source>
</evidence>
<proteinExistence type="predicted"/>
<dbReference type="EMBL" id="UYJE01007764">
    <property type="protein sequence ID" value="VDI57687.1"/>
    <property type="molecule type" value="Genomic_DNA"/>
</dbReference>
<feature type="domain" description="Ig-like" evidence="8">
    <location>
        <begin position="426"/>
        <end position="503"/>
    </location>
</feature>
<accession>A0A8B6G2E8</accession>
<dbReference type="InterPro" id="IPR007110">
    <property type="entry name" value="Ig-like_dom"/>
</dbReference>
<dbReference type="GO" id="GO:0005911">
    <property type="term" value="C:cell-cell junction"/>
    <property type="evidence" value="ECO:0007669"/>
    <property type="project" value="TreeGrafter"/>
</dbReference>
<evidence type="ECO:0000256" key="3">
    <source>
        <dbReference type="ARBA" id="ARBA00023157"/>
    </source>
</evidence>
<dbReference type="SUPFAM" id="SSF48726">
    <property type="entry name" value="Immunoglobulin"/>
    <property type="match status" value="3"/>
</dbReference>
<feature type="domain" description="Ig-like" evidence="8">
    <location>
        <begin position="180"/>
        <end position="274"/>
    </location>
</feature>
<comment type="subcellular location">
    <subcellularLocation>
        <location evidence="1">Membrane</location>
        <topology evidence="1">Single-pass type I membrane protein</topology>
    </subcellularLocation>
</comment>
<feature type="domain" description="Ig-like" evidence="8">
    <location>
        <begin position="334"/>
        <end position="416"/>
    </location>
</feature>
<dbReference type="Proteomes" id="UP000596742">
    <property type="component" value="Unassembled WGS sequence"/>
</dbReference>
<dbReference type="InterPro" id="IPR003599">
    <property type="entry name" value="Ig_sub"/>
</dbReference>
<dbReference type="SMART" id="SM00409">
    <property type="entry name" value="IG"/>
    <property type="match status" value="3"/>
</dbReference>
<evidence type="ECO:0000256" key="6">
    <source>
        <dbReference type="SAM" id="MobiDB-lite"/>
    </source>
</evidence>
<dbReference type="GO" id="GO:0050839">
    <property type="term" value="F:cell adhesion molecule binding"/>
    <property type="evidence" value="ECO:0007669"/>
    <property type="project" value="TreeGrafter"/>
</dbReference>
<keyword evidence="10" id="KW-1185">Reference proteome</keyword>
<dbReference type="Pfam" id="PF13927">
    <property type="entry name" value="Ig_3"/>
    <property type="match status" value="1"/>
</dbReference>
<dbReference type="PROSITE" id="PS50835">
    <property type="entry name" value="IG_LIKE"/>
    <property type="match status" value="4"/>
</dbReference>
<protein>
    <submittedName>
        <fullName evidence="9">Neural cell adhesion molecule</fullName>
    </submittedName>
</protein>
<evidence type="ECO:0000313" key="10">
    <source>
        <dbReference type="Proteomes" id="UP000596742"/>
    </source>
</evidence>
<keyword evidence="2 7" id="KW-0472">Membrane</keyword>
<dbReference type="InterPro" id="IPR036179">
    <property type="entry name" value="Ig-like_dom_sf"/>
</dbReference>
<feature type="compositionally biased region" description="Low complexity" evidence="6">
    <location>
        <begin position="775"/>
        <end position="785"/>
    </location>
</feature>
<keyword evidence="4" id="KW-0325">Glycoprotein</keyword>
<evidence type="ECO:0000256" key="1">
    <source>
        <dbReference type="ARBA" id="ARBA00004479"/>
    </source>
</evidence>
<evidence type="ECO:0000256" key="5">
    <source>
        <dbReference type="ARBA" id="ARBA00023319"/>
    </source>
</evidence>
<dbReference type="OrthoDB" id="8964201at2759"/>
<dbReference type="InterPro" id="IPR051275">
    <property type="entry name" value="Cell_adhesion_signaling"/>
</dbReference>
<evidence type="ECO:0000256" key="2">
    <source>
        <dbReference type="ARBA" id="ARBA00023136"/>
    </source>
</evidence>